<sequence length="97" mass="11887">MRVWYSLNLEATLLYGCMLGWDCEYEAGEGEEEQRLEFFEDNERPKDEILLQRMVAKFRIGNRKERCSAQILKKMEARPRKDRREQRWIEEQNKIQE</sequence>
<protein>
    <submittedName>
        <fullName evidence="3">Uncharacterized protein</fullName>
    </submittedName>
</protein>
<keyword evidence="4" id="KW-1185">Reference proteome</keyword>
<proteinExistence type="predicted"/>
<keyword evidence="2" id="KW-0732">Signal</keyword>
<dbReference type="Proteomes" id="UP001595075">
    <property type="component" value="Unassembled WGS sequence"/>
</dbReference>
<comment type="caution">
    <text evidence="3">The sequence shown here is derived from an EMBL/GenBank/DDBJ whole genome shotgun (WGS) entry which is preliminary data.</text>
</comment>
<feature type="signal peptide" evidence="2">
    <location>
        <begin position="1"/>
        <end position="19"/>
    </location>
</feature>
<reference evidence="3 4" key="1">
    <citation type="journal article" date="2024" name="Commun. Biol.">
        <title>Comparative genomic analysis of thermophilic fungi reveals convergent evolutionary adaptations and gene losses.</title>
        <authorList>
            <person name="Steindorff A.S."/>
            <person name="Aguilar-Pontes M.V."/>
            <person name="Robinson A.J."/>
            <person name="Andreopoulos B."/>
            <person name="LaButti K."/>
            <person name="Kuo A."/>
            <person name="Mondo S."/>
            <person name="Riley R."/>
            <person name="Otillar R."/>
            <person name="Haridas S."/>
            <person name="Lipzen A."/>
            <person name="Grimwood J."/>
            <person name="Schmutz J."/>
            <person name="Clum A."/>
            <person name="Reid I.D."/>
            <person name="Moisan M.C."/>
            <person name="Butler G."/>
            <person name="Nguyen T.T.M."/>
            <person name="Dewar K."/>
            <person name="Conant G."/>
            <person name="Drula E."/>
            <person name="Henrissat B."/>
            <person name="Hansel C."/>
            <person name="Singer S."/>
            <person name="Hutchinson M.I."/>
            <person name="de Vries R.P."/>
            <person name="Natvig D.O."/>
            <person name="Powell A.J."/>
            <person name="Tsang A."/>
            <person name="Grigoriev I.V."/>
        </authorList>
    </citation>
    <scope>NUCLEOTIDE SEQUENCE [LARGE SCALE GENOMIC DNA]</scope>
    <source>
        <strain evidence="3 4">CBS 494.80</strain>
    </source>
</reference>
<organism evidence="3 4">
    <name type="scientific">Oculimacula yallundae</name>
    <dbReference type="NCBI Taxonomy" id="86028"/>
    <lineage>
        <taxon>Eukaryota</taxon>
        <taxon>Fungi</taxon>
        <taxon>Dikarya</taxon>
        <taxon>Ascomycota</taxon>
        <taxon>Pezizomycotina</taxon>
        <taxon>Leotiomycetes</taxon>
        <taxon>Helotiales</taxon>
        <taxon>Ploettnerulaceae</taxon>
        <taxon>Oculimacula</taxon>
    </lineage>
</organism>
<dbReference type="EMBL" id="JAZHXI010000006">
    <property type="protein sequence ID" value="KAL2070519.1"/>
    <property type="molecule type" value="Genomic_DNA"/>
</dbReference>
<evidence type="ECO:0000256" key="1">
    <source>
        <dbReference type="SAM" id="MobiDB-lite"/>
    </source>
</evidence>
<feature type="region of interest" description="Disordered" evidence="1">
    <location>
        <begin position="77"/>
        <end position="97"/>
    </location>
</feature>
<gene>
    <name evidence="3" type="ORF">VTL71DRAFT_13545</name>
</gene>
<accession>A0ABR4CN64</accession>
<evidence type="ECO:0000313" key="4">
    <source>
        <dbReference type="Proteomes" id="UP001595075"/>
    </source>
</evidence>
<name>A0ABR4CN64_9HELO</name>
<evidence type="ECO:0000256" key="2">
    <source>
        <dbReference type="SAM" id="SignalP"/>
    </source>
</evidence>
<evidence type="ECO:0000313" key="3">
    <source>
        <dbReference type="EMBL" id="KAL2070519.1"/>
    </source>
</evidence>
<feature type="chain" id="PRO_5045163674" evidence="2">
    <location>
        <begin position="20"/>
        <end position="97"/>
    </location>
</feature>